<dbReference type="AlphaFoldDB" id="A0A6G0J073"/>
<evidence type="ECO:0000256" key="8">
    <source>
        <dbReference type="SAM" id="MobiDB-lite"/>
    </source>
</evidence>
<keyword evidence="11" id="KW-0808">Transferase</keyword>
<evidence type="ECO:0000259" key="10">
    <source>
        <dbReference type="PROSITE" id="PS51551"/>
    </source>
</evidence>
<comment type="similarity">
    <text evidence="6 7">Belongs to the ephrin family.</text>
</comment>
<comment type="caution">
    <text evidence="11">The sequence shown here is derived from an EMBL/GenBank/DDBJ whole genome shotgun (WGS) entry which is preliminary data.</text>
</comment>
<dbReference type="GO" id="GO:0007411">
    <property type="term" value="P:axon guidance"/>
    <property type="evidence" value="ECO:0007669"/>
    <property type="project" value="TreeGrafter"/>
</dbReference>
<evidence type="ECO:0000256" key="5">
    <source>
        <dbReference type="ARBA" id="ARBA00023180"/>
    </source>
</evidence>
<sequence length="308" mass="34141">MILLAVISSCRAVTLESILWSSSNAKFTPSQGLVLYPQIGDKMDIVCPRADAFSGEREEFYRVYLVSRSQMESCTIDKTDTPLLNCDKPHRDVKFTFKFQEFSPNLWGLEFLKGRDYYITSTSAGSLQGLDNTDGGVCRTKSMKLVLRVGQNSSDAPSTLQESPTRYPPTRTTAKVSSDTGSETGQTNPSGSSGPEPGLFMWVLSGCVILLLVIIILLVVLWRYRRHNCVPDSQQSASVSLNTLAVPKRDSISSDNNSSDRSDAVFPLRASDSMVCRHYERVSSDYGPPVYIVQEITPQSPTNIYYKV</sequence>
<comment type="subcellular location">
    <subcellularLocation>
        <location evidence="1">Membrane</location>
    </subcellularLocation>
</comment>
<dbReference type="GO" id="GO:0048013">
    <property type="term" value="P:ephrin receptor signaling pathway"/>
    <property type="evidence" value="ECO:0007669"/>
    <property type="project" value="TreeGrafter"/>
</dbReference>
<name>A0A6G0J073_LARCR</name>
<keyword evidence="12" id="KW-1185">Reference proteome</keyword>
<protein>
    <submittedName>
        <fullName evidence="11">Ephrin-B2 EPH-related receptor tyrosine kinase ligand 5</fullName>
    </submittedName>
</protein>
<dbReference type="InterPro" id="IPR031328">
    <property type="entry name" value="Ephrin"/>
</dbReference>
<comment type="caution">
    <text evidence="6">Lacks conserved residue(s) required for the propagation of feature annotation.</text>
</comment>
<keyword evidence="11" id="KW-0675">Receptor</keyword>
<dbReference type="PRINTS" id="PR01347">
    <property type="entry name" value="EPHRIN"/>
</dbReference>
<dbReference type="GO" id="GO:0048514">
    <property type="term" value="P:blood vessel morphogenesis"/>
    <property type="evidence" value="ECO:0007669"/>
    <property type="project" value="TreeGrafter"/>
</dbReference>
<dbReference type="Gene3D" id="2.60.40.420">
    <property type="entry name" value="Cupredoxins - blue copper proteins"/>
    <property type="match status" value="1"/>
</dbReference>
<dbReference type="EMBL" id="REGW02000004">
    <property type="protein sequence ID" value="KAE8296984.1"/>
    <property type="molecule type" value="Genomic_DNA"/>
</dbReference>
<evidence type="ECO:0000256" key="1">
    <source>
        <dbReference type="ARBA" id="ARBA00004370"/>
    </source>
</evidence>
<gene>
    <name evidence="11" type="ORF">D5F01_LYC03597</name>
</gene>
<dbReference type="InterPro" id="IPR001799">
    <property type="entry name" value="Ephrin_RBD"/>
</dbReference>
<keyword evidence="4 6" id="KW-1015">Disulfide bond</keyword>
<evidence type="ECO:0000256" key="2">
    <source>
        <dbReference type="ARBA" id="ARBA00022729"/>
    </source>
</evidence>
<dbReference type="PROSITE" id="PS51551">
    <property type="entry name" value="EPHRIN_RBD_2"/>
    <property type="match status" value="1"/>
</dbReference>
<keyword evidence="11" id="KW-0418">Kinase</keyword>
<dbReference type="Pfam" id="PF00812">
    <property type="entry name" value="Ephrin"/>
    <property type="match status" value="1"/>
</dbReference>
<feature type="region of interest" description="Disordered" evidence="8">
    <location>
        <begin position="151"/>
        <end position="193"/>
    </location>
</feature>
<dbReference type="GO" id="GO:0046875">
    <property type="term" value="F:ephrin receptor binding"/>
    <property type="evidence" value="ECO:0007669"/>
    <property type="project" value="TreeGrafter"/>
</dbReference>
<organism evidence="11 12">
    <name type="scientific">Larimichthys crocea</name>
    <name type="common">Large yellow croaker</name>
    <name type="synonym">Pseudosciaena crocea</name>
    <dbReference type="NCBI Taxonomy" id="215358"/>
    <lineage>
        <taxon>Eukaryota</taxon>
        <taxon>Metazoa</taxon>
        <taxon>Chordata</taxon>
        <taxon>Craniata</taxon>
        <taxon>Vertebrata</taxon>
        <taxon>Euteleostomi</taxon>
        <taxon>Actinopterygii</taxon>
        <taxon>Neopterygii</taxon>
        <taxon>Teleostei</taxon>
        <taxon>Neoteleostei</taxon>
        <taxon>Acanthomorphata</taxon>
        <taxon>Eupercaria</taxon>
        <taxon>Sciaenidae</taxon>
        <taxon>Larimichthys</taxon>
    </lineage>
</organism>
<feature type="transmembrane region" description="Helical" evidence="9">
    <location>
        <begin position="199"/>
        <end position="222"/>
    </location>
</feature>
<dbReference type="OrthoDB" id="6250301at2759"/>
<dbReference type="SUPFAM" id="SSF49503">
    <property type="entry name" value="Cupredoxins"/>
    <property type="match status" value="1"/>
</dbReference>
<dbReference type="PROSITE" id="PS01299">
    <property type="entry name" value="EPHRIN_RBD_1"/>
    <property type="match status" value="1"/>
</dbReference>
<evidence type="ECO:0000256" key="4">
    <source>
        <dbReference type="ARBA" id="ARBA00023157"/>
    </source>
</evidence>
<accession>A0A6G0J073</accession>
<dbReference type="InterPro" id="IPR019765">
    <property type="entry name" value="Ephrin_CS"/>
</dbReference>
<dbReference type="PANTHER" id="PTHR11304">
    <property type="entry name" value="EPHRIN"/>
    <property type="match status" value="1"/>
</dbReference>
<feature type="domain" description="Ephrin RBD" evidence="10">
    <location>
        <begin position="13"/>
        <end position="149"/>
    </location>
</feature>
<dbReference type="PANTHER" id="PTHR11304:SF18">
    <property type="entry name" value="EPHRIN-B2"/>
    <property type="match status" value="1"/>
</dbReference>
<keyword evidence="5" id="KW-0325">Glycoprotein</keyword>
<evidence type="ECO:0000313" key="12">
    <source>
        <dbReference type="Proteomes" id="UP000424527"/>
    </source>
</evidence>
<evidence type="ECO:0000256" key="7">
    <source>
        <dbReference type="RuleBase" id="RU004375"/>
    </source>
</evidence>
<proteinExistence type="inferred from homology"/>
<evidence type="ECO:0000256" key="3">
    <source>
        <dbReference type="ARBA" id="ARBA00023136"/>
    </source>
</evidence>
<dbReference type="GO" id="GO:0016301">
    <property type="term" value="F:kinase activity"/>
    <property type="evidence" value="ECO:0007669"/>
    <property type="project" value="UniProtKB-KW"/>
</dbReference>
<keyword evidence="2" id="KW-0732">Signal</keyword>
<evidence type="ECO:0000256" key="9">
    <source>
        <dbReference type="SAM" id="Phobius"/>
    </source>
</evidence>
<evidence type="ECO:0000256" key="6">
    <source>
        <dbReference type="PROSITE-ProRule" id="PRU00884"/>
    </source>
</evidence>
<keyword evidence="3 7" id="KW-0472">Membrane</keyword>
<evidence type="ECO:0000313" key="11">
    <source>
        <dbReference type="EMBL" id="KAE8296984.1"/>
    </source>
</evidence>
<dbReference type="Proteomes" id="UP000424527">
    <property type="component" value="Unassembled WGS sequence"/>
</dbReference>
<keyword evidence="9" id="KW-0812">Transmembrane</keyword>
<reference evidence="11 12" key="1">
    <citation type="submission" date="2019-07" db="EMBL/GenBank/DDBJ databases">
        <title>Chromosome genome assembly for large yellow croaker.</title>
        <authorList>
            <person name="Xiao S."/>
        </authorList>
    </citation>
    <scope>NUCLEOTIDE SEQUENCE [LARGE SCALE GENOMIC DNA]</scope>
    <source>
        <strain evidence="11">JMULYC20181020</strain>
        <tissue evidence="11">Muscle</tissue>
    </source>
</reference>
<keyword evidence="9" id="KW-1133">Transmembrane helix</keyword>
<dbReference type="GO" id="GO:0005886">
    <property type="term" value="C:plasma membrane"/>
    <property type="evidence" value="ECO:0007669"/>
    <property type="project" value="TreeGrafter"/>
</dbReference>
<dbReference type="InterPro" id="IPR008972">
    <property type="entry name" value="Cupredoxin"/>
</dbReference>
<feature type="disulfide bond" evidence="6">
    <location>
        <begin position="74"/>
        <end position="138"/>
    </location>
</feature>